<dbReference type="Pfam" id="PF13432">
    <property type="entry name" value="TPR_16"/>
    <property type="match status" value="1"/>
</dbReference>
<dbReference type="Proteomes" id="UP000297729">
    <property type="component" value="Unassembled WGS sequence"/>
</dbReference>
<proteinExistence type="predicted"/>
<feature type="signal peptide" evidence="2">
    <location>
        <begin position="1"/>
        <end position="23"/>
    </location>
</feature>
<dbReference type="OrthoDB" id="8742479at2"/>
<accession>A0A4Y9SPK2</accession>
<dbReference type="EMBL" id="SPVG01000072">
    <property type="protein sequence ID" value="TFW27249.1"/>
    <property type="molecule type" value="Genomic_DNA"/>
</dbReference>
<dbReference type="RefSeq" id="WP_135200902.1">
    <property type="nucleotide sequence ID" value="NZ_SPVG01000072.1"/>
</dbReference>
<protein>
    <submittedName>
        <fullName evidence="3">Tetratricopeptide repeat protein</fullName>
    </submittedName>
</protein>
<organism evidence="3 4">
    <name type="scientific">Duganella callida</name>
    <dbReference type="NCBI Taxonomy" id="2561932"/>
    <lineage>
        <taxon>Bacteria</taxon>
        <taxon>Pseudomonadati</taxon>
        <taxon>Pseudomonadota</taxon>
        <taxon>Betaproteobacteria</taxon>
        <taxon>Burkholderiales</taxon>
        <taxon>Oxalobacteraceae</taxon>
        <taxon>Telluria group</taxon>
        <taxon>Duganella</taxon>
    </lineage>
</organism>
<name>A0A4Y9SPK2_9BURK</name>
<dbReference type="Gene3D" id="1.25.40.10">
    <property type="entry name" value="Tetratricopeptide repeat domain"/>
    <property type="match status" value="1"/>
</dbReference>
<keyword evidence="4" id="KW-1185">Reference proteome</keyword>
<dbReference type="InterPro" id="IPR019734">
    <property type="entry name" value="TPR_rpt"/>
</dbReference>
<keyword evidence="1" id="KW-0802">TPR repeat</keyword>
<dbReference type="PROSITE" id="PS50005">
    <property type="entry name" value="TPR"/>
    <property type="match status" value="2"/>
</dbReference>
<dbReference type="SUPFAM" id="SSF48452">
    <property type="entry name" value="TPR-like"/>
    <property type="match status" value="1"/>
</dbReference>
<evidence type="ECO:0000313" key="3">
    <source>
        <dbReference type="EMBL" id="TFW27249.1"/>
    </source>
</evidence>
<comment type="caution">
    <text evidence="3">The sequence shown here is derived from an EMBL/GenBank/DDBJ whole genome shotgun (WGS) entry which is preliminary data.</text>
</comment>
<gene>
    <name evidence="3" type="ORF">E4L98_07320</name>
</gene>
<evidence type="ECO:0000256" key="1">
    <source>
        <dbReference type="PROSITE-ProRule" id="PRU00339"/>
    </source>
</evidence>
<feature type="repeat" description="TPR" evidence="1">
    <location>
        <begin position="133"/>
        <end position="166"/>
    </location>
</feature>
<feature type="repeat" description="TPR" evidence="1">
    <location>
        <begin position="167"/>
        <end position="200"/>
    </location>
</feature>
<dbReference type="SMART" id="SM00028">
    <property type="entry name" value="TPR"/>
    <property type="match status" value="4"/>
</dbReference>
<evidence type="ECO:0000256" key="2">
    <source>
        <dbReference type="SAM" id="SignalP"/>
    </source>
</evidence>
<sequence>MNLHQTLLAAALALALACPVCRAQDAINATARTLIDEGNVLLTKGQGNDALVKFIAAAKADPESSLPPASIAHILFTASKLAQGDQADQLRQKAEAAARYSLSKHPGNPIALEVLRMLSEEQPLQLHQPTPEAAKALHEGEVLFSQQKLDEARAQYERAATLDPLYSAAWIYAGDCLFAQKKYAEAEQRFRKGVEVEPLNAQGWRFLADALALQGKPGPAEGALMNGIAAQPSQMPNWLKLNQLRSTSGFPLTPAHLARKTTEPAFAAELAAWRKALQADAPADEDGQLKAMRALAKADQLEAALLLLLYRESWRAELEAWKQAHPEGVRKFIDAYQLRP</sequence>
<reference evidence="3 4" key="1">
    <citation type="submission" date="2019-03" db="EMBL/GenBank/DDBJ databases">
        <title>Draft Genome Sequence of Duganella callidus sp. nov., a Novel Duganella Species Isolated from Cultivated Soil.</title>
        <authorList>
            <person name="Raths R."/>
            <person name="Peta V."/>
            <person name="Bucking H."/>
        </authorList>
    </citation>
    <scope>NUCLEOTIDE SEQUENCE [LARGE SCALE GENOMIC DNA]</scope>
    <source>
        <strain evidence="3 4">DN04</strain>
    </source>
</reference>
<feature type="chain" id="PRO_5021211029" evidence="2">
    <location>
        <begin position="24"/>
        <end position="340"/>
    </location>
</feature>
<evidence type="ECO:0000313" key="4">
    <source>
        <dbReference type="Proteomes" id="UP000297729"/>
    </source>
</evidence>
<keyword evidence="2" id="KW-0732">Signal</keyword>
<dbReference type="AlphaFoldDB" id="A0A4Y9SPK2"/>
<dbReference type="InterPro" id="IPR011990">
    <property type="entry name" value="TPR-like_helical_dom_sf"/>
</dbReference>